<feature type="compositionally biased region" description="Basic residues" evidence="1">
    <location>
        <begin position="265"/>
        <end position="290"/>
    </location>
</feature>
<name>A0A9K3GLK7_9EUKA</name>
<dbReference type="Proteomes" id="UP000265618">
    <property type="component" value="Unassembled WGS sequence"/>
</dbReference>
<evidence type="ECO:0000313" key="2">
    <source>
        <dbReference type="EMBL" id="GIQ87402.1"/>
    </source>
</evidence>
<keyword evidence="3" id="KW-1185">Reference proteome</keyword>
<proteinExistence type="predicted"/>
<sequence>MSTVCATDPATVYDVDLRRGLNSYTHGVTYYAKNRMEMWKRIRSKVKANSNDTDANIAFASEYLLPLVRSLCSRPVDIPFSLAGQTLAEAYSKATHPSPSLSVSRVQDTLATLKEFSSHKILTRLEESSVLEDVLCMCARATFCSWDGVDMCYSLHCLVERQSSSPMSAQTQTLLQMAREGRESATRWDHLRMIASGVRAGAGVHVPEVYAAPQGVSLLDAMMGQTGTDTDSAAQGDMVMDTSFPFVSMQEEAQTETETVSKGGKQGRRQGRKQCKRGQGKGKNKGRRRR</sequence>
<gene>
    <name evidence="2" type="ORF">KIPB_009436</name>
</gene>
<feature type="region of interest" description="Disordered" evidence="1">
    <location>
        <begin position="250"/>
        <end position="290"/>
    </location>
</feature>
<reference evidence="2 3" key="1">
    <citation type="journal article" date="2018" name="PLoS ONE">
        <title>The draft genome of Kipferlia bialata reveals reductive genome evolution in fornicate parasites.</title>
        <authorList>
            <person name="Tanifuji G."/>
            <person name="Takabayashi S."/>
            <person name="Kume K."/>
            <person name="Takagi M."/>
            <person name="Nakayama T."/>
            <person name="Kamikawa R."/>
            <person name="Inagaki Y."/>
            <person name="Hashimoto T."/>
        </authorList>
    </citation>
    <scope>NUCLEOTIDE SEQUENCE [LARGE SCALE GENOMIC DNA]</scope>
    <source>
        <strain evidence="2">NY0173</strain>
    </source>
</reference>
<dbReference type="AlphaFoldDB" id="A0A9K3GLK7"/>
<evidence type="ECO:0000313" key="3">
    <source>
        <dbReference type="Proteomes" id="UP000265618"/>
    </source>
</evidence>
<organism evidence="2 3">
    <name type="scientific">Kipferlia bialata</name>
    <dbReference type="NCBI Taxonomy" id="797122"/>
    <lineage>
        <taxon>Eukaryota</taxon>
        <taxon>Metamonada</taxon>
        <taxon>Carpediemonas-like organisms</taxon>
        <taxon>Kipferlia</taxon>
    </lineage>
</organism>
<accession>A0A9K3GLK7</accession>
<evidence type="ECO:0000256" key="1">
    <source>
        <dbReference type="SAM" id="MobiDB-lite"/>
    </source>
</evidence>
<comment type="caution">
    <text evidence="2">The sequence shown here is derived from an EMBL/GenBank/DDBJ whole genome shotgun (WGS) entry which is preliminary data.</text>
</comment>
<dbReference type="EMBL" id="BDIP01003208">
    <property type="protein sequence ID" value="GIQ87402.1"/>
    <property type="molecule type" value="Genomic_DNA"/>
</dbReference>
<protein>
    <submittedName>
        <fullName evidence="2">Uncharacterized protein</fullName>
    </submittedName>
</protein>